<dbReference type="InterPro" id="IPR023577">
    <property type="entry name" value="CYTH_domain"/>
</dbReference>
<dbReference type="SMART" id="SM01118">
    <property type="entry name" value="CYTH"/>
    <property type="match status" value="1"/>
</dbReference>
<dbReference type="RefSeq" id="WP_135065307.1">
    <property type="nucleotide sequence ID" value="NZ_CP038266.1"/>
</dbReference>
<dbReference type="PROSITE" id="PS51707">
    <property type="entry name" value="CYTH"/>
    <property type="match status" value="1"/>
</dbReference>
<reference evidence="2 3" key="1">
    <citation type="submission" date="2019-03" db="EMBL/GenBank/DDBJ databases">
        <authorList>
            <person name="Dong K."/>
        </authorList>
    </citation>
    <scope>NUCLEOTIDE SEQUENCE [LARGE SCALE GENOMIC DNA]</scope>
    <source>
        <strain evidence="3">dk512</strain>
    </source>
</reference>
<dbReference type="CDD" id="cd07374">
    <property type="entry name" value="CYTH-like_Pase"/>
    <property type="match status" value="1"/>
</dbReference>
<dbReference type="EMBL" id="CP038266">
    <property type="protein sequence ID" value="QBR88434.1"/>
    <property type="molecule type" value="Genomic_DNA"/>
</dbReference>
<gene>
    <name evidence="2" type="ORF">E4K62_06885</name>
</gene>
<keyword evidence="3" id="KW-1185">Reference proteome</keyword>
<name>A0ABX5SUB1_9MICO</name>
<evidence type="ECO:0000259" key="1">
    <source>
        <dbReference type="PROSITE" id="PS51707"/>
    </source>
</evidence>
<dbReference type="Proteomes" id="UP000295748">
    <property type="component" value="Chromosome"/>
</dbReference>
<protein>
    <submittedName>
        <fullName evidence="2">CYTH domain-containing protein</fullName>
    </submittedName>
</protein>
<evidence type="ECO:0000313" key="3">
    <source>
        <dbReference type="Proteomes" id="UP000295748"/>
    </source>
</evidence>
<dbReference type="SUPFAM" id="SSF55154">
    <property type="entry name" value="CYTH-like phosphatases"/>
    <property type="match status" value="1"/>
</dbReference>
<sequence length="210" mass="22872">MTADAEPRRSIEVERKYDVDDGTELPDWSALPGIAHADEAEVRELDARYLDTADGALARARVAVRRRSGGPDAGWHVKVSAPDGRHEWQWPLDEDAEDPVVPEAVAAAIAQWAEPPFTPLARVRNTRTAYALRDTAGALVAEFVDDRVRARDERSGRETAWREWEVELGPAAPADPAWQAAFFAAVDAAVATVGARPAASDSKLARTLGR</sequence>
<dbReference type="Pfam" id="PF01928">
    <property type="entry name" value="CYTH"/>
    <property type="match status" value="1"/>
</dbReference>
<proteinExistence type="predicted"/>
<feature type="domain" description="CYTH" evidence="1">
    <location>
        <begin position="10"/>
        <end position="210"/>
    </location>
</feature>
<accession>A0ABX5SUB1</accession>
<dbReference type="Gene3D" id="2.40.320.10">
    <property type="entry name" value="Hypothetical Protein Pfu-838710-001"/>
    <property type="match status" value="1"/>
</dbReference>
<dbReference type="InterPro" id="IPR033469">
    <property type="entry name" value="CYTH-like_dom_sf"/>
</dbReference>
<evidence type="ECO:0000313" key="2">
    <source>
        <dbReference type="EMBL" id="QBR88434.1"/>
    </source>
</evidence>
<organism evidence="2 3">
    <name type="scientific">Microbacterium wangchenii</name>
    <dbReference type="NCBI Taxonomy" id="2541726"/>
    <lineage>
        <taxon>Bacteria</taxon>
        <taxon>Bacillati</taxon>
        <taxon>Actinomycetota</taxon>
        <taxon>Actinomycetes</taxon>
        <taxon>Micrococcales</taxon>
        <taxon>Microbacteriaceae</taxon>
        <taxon>Microbacterium</taxon>
    </lineage>
</organism>